<name>A0ACB8U950_9APHY</name>
<keyword evidence="2" id="KW-1185">Reference proteome</keyword>
<gene>
    <name evidence="1" type="ORF">BDY19DRAFT_992183</name>
</gene>
<evidence type="ECO:0000313" key="1">
    <source>
        <dbReference type="EMBL" id="KAI0090770.1"/>
    </source>
</evidence>
<accession>A0ACB8U950</accession>
<sequence>MTLVFLTSCFSLGAYVAQNSTKLMPRVLGHILMFMSGDGIMNSVVILVFMHILNVDDRITNGYMDHLRRSALVKLAKIFAIPIATLLWSLFLCVTSVISYITQPDAPELQTPTYERRSHHHETQEHVPDGPQDSDQTPLPTIVQKSPMPQAVVIALGNFAALLLLRFIWVIHAPANVTNRRDSAIAIEDTHTEVELFAIPRNSLDSTCNSSGVVASISRASTFSNGSVTSEPEQFSNSDRERSASPILTKRSKQARRANGSASTSRSMLRTVEESRSLSGGSTSEAQPVAGVFSNSRGSSGSSTWSASSIISV</sequence>
<protein>
    <submittedName>
        <fullName evidence="1">Uncharacterized protein</fullName>
    </submittedName>
</protein>
<dbReference type="EMBL" id="MU274907">
    <property type="protein sequence ID" value="KAI0090770.1"/>
    <property type="molecule type" value="Genomic_DNA"/>
</dbReference>
<evidence type="ECO:0000313" key="2">
    <source>
        <dbReference type="Proteomes" id="UP001055072"/>
    </source>
</evidence>
<organism evidence="1 2">
    <name type="scientific">Irpex rosettiformis</name>
    <dbReference type="NCBI Taxonomy" id="378272"/>
    <lineage>
        <taxon>Eukaryota</taxon>
        <taxon>Fungi</taxon>
        <taxon>Dikarya</taxon>
        <taxon>Basidiomycota</taxon>
        <taxon>Agaricomycotina</taxon>
        <taxon>Agaricomycetes</taxon>
        <taxon>Polyporales</taxon>
        <taxon>Irpicaceae</taxon>
        <taxon>Irpex</taxon>
    </lineage>
</organism>
<proteinExistence type="predicted"/>
<comment type="caution">
    <text evidence="1">The sequence shown here is derived from an EMBL/GenBank/DDBJ whole genome shotgun (WGS) entry which is preliminary data.</text>
</comment>
<dbReference type="Proteomes" id="UP001055072">
    <property type="component" value="Unassembled WGS sequence"/>
</dbReference>
<reference evidence="1" key="1">
    <citation type="journal article" date="2021" name="Environ. Microbiol.">
        <title>Gene family expansions and transcriptome signatures uncover fungal adaptations to wood decay.</title>
        <authorList>
            <person name="Hage H."/>
            <person name="Miyauchi S."/>
            <person name="Viragh M."/>
            <person name="Drula E."/>
            <person name="Min B."/>
            <person name="Chaduli D."/>
            <person name="Navarro D."/>
            <person name="Favel A."/>
            <person name="Norest M."/>
            <person name="Lesage-Meessen L."/>
            <person name="Balint B."/>
            <person name="Merenyi Z."/>
            <person name="de Eugenio L."/>
            <person name="Morin E."/>
            <person name="Martinez A.T."/>
            <person name="Baldrian P."/>
            <person name="Stursova M."/>
            <person name="Martinez M.J."/>
            <person name="Novotny C."/>
            <person name="Magnuson J.K."/>
            <person name="Spatafora J.W."/>
            <person name="Maurice S."/>
            <person name="Pangilinan J."/>
            <person name="Andreopoulos W."/>
            <person name="LaButti K."/>
            <person name="Hundley H."/>
            <person name="Na H."/>
            <person name="Kuo A."/>
            <person name="Barry K."/>
            <person name="Lipzen A."/>
            <person name="Henrissat B."/>
            <person name="Riley R."/>
            <person name="Ahrendt S."/>
            <person name="Nagy L.G."/>
            <person name="Grigoriev I.V."/>
            <person name="Martin F."/>
            <person name="Rosso M.N."/>
        </authorList>
    </citation>
    <scope>NUCLEOTIDE SEQUENCE</scope>
    <source>
        <strain evidence="1">CBS 384.51</strain>
    </source>
</reference>